<dbReference type="Pfam" id="PF13672">
    <property type="entry name" value="PP2C_2"/>
    <property type="match status" value="1"/>
</dbReference>
<sequence>MKGKFLTDRGQIRSHNEDSGGTYDNPHGQFLAIIADGMGGHKAGDVASQMATSIIQEKWQNINYFNTPEDTEKWLEETIQKMNKTIYEKAQLDKQCKGMGTTIVVSVCSNDFVTIAHIGDSRCYLFNEDGFAQITEDHSLVNELIRSGQISEQDAENHPRKNVLLKALGTEEYIAADIKSFSWNVGDKLLLCSDGLTNKLSDNELVEFLQLNHGIEEVGNKMIALANERGGEDNISLIIVDHIASEEVGGDASC</sequence>
<dbReference type="SMART" id="SM00331">
    <property type="entry name" value="PP2C_SIG"/>
    <property type="match status" value="1"/>
</dbReference>
<feature type="region of interest" description="Disordered" evidence="1">
    <location>
        <begin position="1"/>
        <end position="23"/>
    </location>
</feature>
<dbReference type="CDD" id="cd00143">
    <property type="entry name" value="PP2Cc"/>
    <property type="match status" value="1"/>
</dbReference>
<dbReference type="NCBIfam" id="NF033484">
    <property type="entry name" value="Stp1_PP2C_phos"/>
    <property type="match status" value="1"/>
</dbReference>
<proteinExistence type="predicted"/>
<dbReference type="SMART" id="SM00332">
    <property type="entry name" value="PP2Cc"/>
    <property type="match status" value="1"/>
</dbReference>
<dbReference type="EC" id="3.1.3.16" evidence="3"/>
<dbReference type="InterPro" id="IPR001932">
    <property type="entry name" value="PPM-type_phosphatase-like_dom"/>
</dbReference>
<dbReference type="Proteomes" id="UP001519294">
    <property type="component" value="Unassembled WGS sequence"/>
</dbReference>
<name>A0ABS4S3U1_9BACI</name>
<dbReference type="EMBL" id="JAGIKX010000001">
    <property type="protein sequence ID" value="MBP2256151.1"/>
    <property type="molecule type" value="Genomic_DNA"/>
</dbReference>
<comment type="caution">
    <text evidence="3">The sequence shown here is derived from an EMBL/GenBank/DDBJ whole genome shotgun (WGS) entry which is preliminary data.</text>
</comment>
<organism evidence="3 4">
    <name type="scientific">Virgibacillus alimentarius</name>
    <dbReference type="NCBI Taxonomy" id="698769"/>
    <lineage>
        <taxon>Bacteria</taxon>
        <taxon>Bacillati</taxon>
        <taxon>Bacillota</taxon>
        <taxon>Bacilli</taxon>
        <taxon>Bacillales</taxon>
        <taxon>Bacillaceae</taxon>
        <taxon>Virgibacillus</taxon>
    </lineage>
</organism>
<evidence type="ECO:0000256" key="1">
    <source>
        <dbReference type="SAM" id="MobiDB-lite"/>
    </source>
</evidence>
<dbReference type="PROSITE" id="PS51746">
    <property type="entry name" value="PPM_2"/>
    <property type="match status" value="1"/>
</dbReference>
<reference evidence="3 4" key="1">
    <citation type="submission" date="2021-03" db="EMBL/GenBank/DDBJ databases">
        <title>Genomic Encyclopedia of Type Strains, Phase IV (KMG-IV): sequencing the most valuable type-strain genomes for metagenomic binning, comparative biology and taxonomic classification.</title>
        <authorList>
            <person name="Goeker M."/>
        </authorList>
    </citation>
    <scope>NUCLEOTIDE SEQUENCE [LARGE SCALE GENOMIC DNA]</scope>
    <source>
        <strain evidence="3 4">DSM 25790</strain>
    </source>
</reference>
<dbReference type="RefSeq" id="WP_029268907.1">
    <property type="nucleotide sequence ID" value="NZ_JAGIKX010000001.1"/>
</dbReference>
<dbReference type="InterPro" id="IPR036457">
    <property type="entry name" value="PPM-type-like_dom_sf"/>
</dbReference>
<evidence type="ECO:0000259" key="2">
    <source>
        <dbReference type="PROSITE" id="PS51746"/>
    </source>
</evidence>
<dbReference type="SUPFAM" id="SSF81606">
    <property type="entry name" value="PP2C-like"/>
    <property type="match status" value="1"/>
</dbReference>
<dbReference type="GO" id="GO:0004722">
    <property type="term" value="F:protein serine/threonine phosphatase activity"/>
    <property type="evidence" value="ECO:0007669"/>
    <property type="project" value="UniProtKB-EC"/>
</dbReference>
<evidence type="ECO:0000313" key="4">
    <source>
        <dbReference type="Proteomes" id="UP001519294"/>
    </source>
</evidence>
<dbReference type="PANTHER" id="PTHR47992">
    <property type="entry name" value="PROTEIN PHOSPHATASE"/>
    <property type="match status" value="1"/>
</dbReference>
<accession>A0ABS4S3U1</accession>
<dbReference type="Gene3D" id="3.60.40.10">
    <property type="entry name" value="PPM-type phosphatase domain"/>
    <property type="match status" value="1"/>
</dbReference>
<dbReference type="InterPro" id="IPR015655">
    <property type="entry name" value="PP2C"/>
</dbReference>
<keyword evidence="4" id="KW-1185">Reference proteome</keyword>
<protein>
    <submittedName>
        <fullName evidence="3">Protein phosphatase</fullName>
        <ecNumber evidence="3">3.1.3.16</ecNumber>
    </submittedName>
</protein>
<gene>
    <name evidence="3" type="ORF">J2Z81_000083</name>
</gene>
<feature type="compositionally biased region" description="Basic and acidic residues" evidence="1">
    <location>
        <begin position="1"/>
        <end position="18"/>
    </location>
</feature>
<keyword evidence="3" id="KW-0378">Hydrolase</keyword>
<feature type="domain" description="PPM-type phosphatase" evidence="2">
    <location>
        <begin position="2"/>
        <end position="242"/>
    </location>
</feature>
<evidence type="ECO:0000313" key="3">
    <source>
        <dbReference type="EMBL" id="MBP2256151.1"/>
    </source>
</evidence>